<keyword evidence="1" id="KW-1133">Transmembrane helix</keyword>
<feature type="transmembrane region" description="Helical" evidence="1">
    <location>
        <begin position="70"/>
        <end position="99"/>
    </location>
</feature>
<dbReference type="PANTHER" id="PTHR42109:SF2">
    <property type="entry name" value="INTEGRAL MEMBRANE PROTEIN"/>
    <property type="match status" value="1"/>
</dbReference>
<dbReference type="EMBL" id="JAGPXD010000001">
    <property type="protein sequence ID" value="KAH7374499.1"/>
    <property type="molecule type" value="Genomic_DNA"/>
</dbReference>
<feature type="transmembrane region" description="Helical" evidence="1">
    <location>
        <begin position="6"/>
        <end position="27"/>
    </location>
</feature>
<feature type="domain" description="DUF7702" evidence="2">
    <location>
        <begin position="5"/>
        <end position="240"/>
    </location>
</feature>
<keyword evidence="4" id="KW-1185">Reference proteome</keyword>
<name>A0A8K0TLE5_9PEZI</name>
<evidence type="ECO:0000259" key="2">
    <source>
        <dbReference type="Pfam" id="PF24800"/>
    </source>
</evidence>
<feature type="transmembrane region" description="Helical" evidence="1">
    <location>
        <begin position="111"/>
        <end position="129"/>
    </location>
</feature>
<keyword evidence="1" id="KW-0812">Transmembrane</keyword>
<dbReference type="Proteomes" id="UP000813385">
    <property type="component" value="Unassembled WGS sequence"/>
</dbReference>
<comment type="caution">
    <text evidence="3">The sequence shown here is derived from an EMBL/GenBank/DDBJ whole genome shotgun (WGS) entry which is preliminary data.</text>
</comment>
<proteinExistence type="predicted"/>
<evidence type="ECO:0000313" key="4">
    <source>
        <dbReference type="Proteomes" id="UP000813385"/>
    </source>
</evidence>
<sequence length="300" mass="33037">MLNPHVSVAIAQIVVYAPMLPIAIYVLCKNWKYPPRMAWYPIVTFCLLRIAGGIITIVRGDNTSNTNLIIADIVILGVGTIPLIVALIGLVRILFILTLEATSRANHIIKLLHLLFMATVVLFVVGGVLNSSDNPGPSARIPSRVAYILLAVLLLIAVGALSYLIATQHARIPRQCHHIIYFCLLAAPFIAVRIAYGILGAFNSIFSTWDPVFGSALAFGLMCLLPEFIAICIFLHLGFYSIKHRGNLPQTSLRSDDSQYWGRRRRRRGGPITRLIMGFKSNTNSSEVGMMPEGRTKSDV</sequence>
<dbReference type="OrthoDB" id="2560628at2759"/>
<feature type="transmembrane region" description="Helical" evidence="1">
    <location>
        <begin position="39"/>
        <end position="58"/>
    </location>
</feature>
<protein>
    <recommendedName>
        <fullName evidence="2">DUF7702 domain-containing protein</fullName>
    </recommendedName>
</protein>
<evidence type="ECO:0000313" key="3">
    <source>
        <dbReference type="EMBL" id="KAH7374499.1"/>
    </source>
</evidence>
<dbReference type="PANTHER" id="PTHR42109">
    <property type="entry name" value="UNPLACED GENOMIC SCAFFOLD UM_SCAF_CONTIG_1.265, WHOLE GENOME SHOTGUN SEQUENCE"/>
    <property type="match status" value="1"/>
</dbReference>
<keyword evidence="1" id="KW-0472">Membrane</keyword>
<accession>A0A8K0TLE5</accession>
<organism evidence="3 4">
    <name type="scientific">Plectosphaerella cucumerina</name>
    <dbReference type="NCBI Taxonomy" id="40658"/>
    <lineage>
        <taxon>Eukaryota</taxon>
        <taxon>Fungi</taxon>
        <taxon>Dikarya</taxon>
        <taxon>Ascomycota</taxon>
        <taxon>Pezizomycotina</taxon>
        <taxon>Sordariomycetes</taxon>
        <taxon>Hypocreomycetidae</taxon>
        <taxon>Glomerellales</taxon>
        <taxon>Plectosphaerellaceae</taxon>
        <taxon>Plectosphaerella</taxon>
    </lineage>
</organism>
<dbReference type="Pfam" id="PF24800">
    <property type="entry name" value="DUF7702"/>
    <property type="match status" value="1"/>
</dbReference>
<dbReference type="AlphaFoldDB" id="A0A8K0TLE5"/>
<evidence type="ECO:0000256" key="1">
    <source>
        <dbReference type="SAM" id="Phobius"/>
    </source>
</evidence>
<feature type="transmembrane region" description="Helical" evidence="1">
    <location>
        <begin position="178"/>
        <end position="196"/>
    </location>
</feature>
<dbReference type="InterPro" id="IPR056119">
    <property type="entry name" value="DUF7702"/>
</dbReference>
<feature type="transmembrane region" description="Helical" evidence="1">
    <location>
        <begin position="216"/>
        <end position="240"/>
    </location>
</feature>
<feature type="transmembrane region" description="Helical" evidence="1">
    <location>
        <begin position="145"/>
        <end position="166"/>
    </location>
</feature>
<reference evidence="3" key="1">
    <citation type="journal article" date="2021" name="Nat. Commun.">
        <title>Genetic determinants of endophytism in the Arabidopsis root mycobiome.</title>
        <authorList>
            <person name="Mesny F."/>
            <person name="Miyauchi S."/>
            <person name="Thiergart T."/>
            <person name="Pickel B."/>
            <person name="Atanasova L."/>
            <person name="Karlsson M."/>
            <person name="Huettel B."/>
            <person name="Barry K.W."/>
            <person name="Haridas S."/>
            <person name="Chen C."/>
            <person name="Bauer D."/>
            <person name="Andreopoulos W."/>
            <person name="Pangilinan J."/>
            <person name="LaButti K."/>
            <person name="Riley R."/>
            <person name="Lipzen A."/>
            <person name="Clum A."/>
            <person name="Drula E."/>
            <person name="Henrissat B."/>
            <person name="Kohler A."/>
            <person name="Grigoriev I.V."/>
            <person name="Martin F.M."/>
            <person name="Hacquard S."/>
        </authorList>
    </citation>
    <scope>NUCLEOTIDE SEQUENCE</scope>
    <source>
        <strain evidence="3">MPI-CAGE-AT-0016</strain>
    </source>
</reference>
<gene>
    <name evidence="3" type="ORF">B0T11DRAFT_268690</name>
</gene>